<dbReference type="PROSITE" id="PS51123">
    <property type="entry name" value="OMPA_2"/>
    <property type="match status" value="1"/>
</dbReference>
<feature type="signal peptide" evidence="5">
    <location>
        <begin position="1"/>
        <end position="17"/>
    </location>
</feature>
<comment type="subcellular location">
    <subcellularLocation>
        <location evidence="1">Cell outer membrane</location>
    </subcellularLocation>
</comment>
<feature type="domain" description="OmpA-like" evidence="6">
    <location>
        <begin position="165"/>
        <end position="281"/>
    </location>
</feature>
<evidence type="ECO:0000313" key="7">
    <source>
        <dbReference type="EMBL" id="GAA0221647.1"/>
    </source>
</evidence>
<evidence type="ECO:0000256" key="4">
    <source>
        <dbReference type="PROSITE-ProRule" id="PRU00473"/>
    </source>
</evidence>
<accession>A0ABP3D2H5</accession>
<evidence type="ECO:0000256" key="5">
    <source>
        <dbReference type="SAM" id="SignalP"/>
    </source>
</evidence>
<dbReference type="RefSeq" id="WP_286304438.1">
    <property type="nucleotide sequence ID" value="NZ_AP027741.1"/>
</dbReference>
<proteinExistence type="predicted"/>
<dbReference type="Gene3D" id="2.60.40.2540">
    <property type="match status" value="1"/>
</dbReference>
<reference evidence="8" key="1">
    <citation type="journal article" date="2019" name="Int. J. Syst. Evol. Microbiol.">
        <title>The Global Catalogue of Microorganisms (GCM) 10K type strain sequencing project: providing services to taxonomists for standard genome sequencing and annotation.</title>
        <authorList>
            <consortium name="The Broad Institute Genomics Platform"/>
            <consortium name="The Broad Institute Genome Sequencing Center for Infectious Disease"/>
            <person name="Wu L."/>
            <person name="Ma J."/>
        </authorList>
    </citation>
    <scope>NUCLEOTIDE SEQUENCE [LARGE SCALE GENOMIC DNA]</scope>
    <source>
        <strain evidence="8">JCM 6886</strain>
    </source>
</reference>
<keyword evidence="2 4" id="KW-0472">Membrane</keyword>
<dbReference type="PANTHER" id="PTHR30329">
    <property type="entry name" value="STATOR ELEMENT OF FLAGELLAR MOTOR COMPLEX"/>
    <property type="match status" value="1"/>
</dbReference>
<dbReference type="InterPro" id="IPR036737">
    <property type="entry name" value="OmpA-like_sf"/>
</dbReference>
<dbReference type="Proteomes" id="UP001501476">
    <property type="component" value="Unassembled WGS sequence"/>
</dbReference>
<dbReference type="Pfam" id="PF00691">
    <property type="entry name" value="OmpA"/>
    <property type="match status" value="1"/>
</dbReference>
<dbReference type="Gene3D" id="3.30.1330.60">
    <property type="entry name" value="OmpA-like domain"/>
    <property type="match status" value="1"/>
</dbReference>
<organism evidence="7 8">
    <name type="scientific">Methylophaga marina</name>
    <dbReference type="NCBI Taxonomy" id="45495"/>
    <lineage>
        <taxon>Bacteria</taxon>
        <taxon>Pseudomonadati</taxon>
        <taxon>Pseudomonadota</taxon>
        <taxon>Gammaproteobacteria</taxon>
        <taxon>Thiotrichales</taxon>
        <taxon>Piscirickettsiaceae</taxon>
        <taxon>Methylophaga</taxon>
    </lineage>
</organism>
<keyword evidence="3" id="KW-0998">Cell outer membrane</keyword>
<dbReference type="PANTHER" id="PTHR30329:SF21">
    <property type="entry name" value="LIPOPROTEIN YIAD-RELATED"/>
    <property type="match status" value="1"/>
</dbReference>
<sequence length="281" mass="31950">MLKLFIAALLVSSPLFAEEFQAPVTDTNWQVIESPLECSLMQTIPSFGKAGFYRRNGQPLQLTFDTDNQPAENSHVSFEMSAAPWQNTEEFDTLKRIPTSSGQRQFQIEGPLAQQALVKMQDGRFPIIRYRSQAYADEITVKLSTIKFSDSLPAFQQCLNNLYPDSFSDIRKLTVYFESERTNLDKASLQALTRVAEYVKVDDSVSQITITSHTDSFGRKRLNVPLSEARAKTIRDFFVGQYEIPAEKIIMRSFVDHDPAATNKTAKGRAYNRRAEIELIR</sequence>
<dbReference type="CDD" id="cd07185">
    <property type="entry name" value="OmpA_C-like"/>
    <property type="match status" value="1"/>
</dbReference>
<evidence type="ECO:0000256" key="3">
    <source>
        <dbReference type="ARBA" id="ARBA00023237"/>
    </source>
</evidence>
<dbReference type="InterPro" id="IPR041544">
    <property type="entry name" value="MotY_N"/>
</dbReference>
<dbReference type="InterPro" id="IPR006665">
    <property type="entry name" value="OmpA-like"/>
</dbReference>
<feature type="chain" id="PRO_5046847275" evidence="5">
    <location>
        <begin position="18"/>
        <end position="281"/>
    </location>
</feature>
<dbReference type="EMBL" id="BAAADG010000004">
    <property type="protein sequence ID" value="GAA0221647.1"/>
    <property type="molecule type" value="Genomic_DNA"/>
</dbReference>
<evidence type="ECO:0000313" key="8">
    <source>
        <dbReference type="Proteomes" id="UP001501476"/>
    </source>
</evidence>
<gene>
    <name evidence="7" type="ORF">GCM10008964_11410</name>
</gene>
<dbReference type="PRINTS" id="PR01021">
    <property type="entry name" value="OMPADOMAIN"/>
</dbReference>
<keyword evidence="5" id="KW-0732">Signal</keyword>
<dbReference type="InterPro" id="IPR050330">
    <property type="entry name" value="Bact_OuterMem_StrucFunc"/>
</dbReference>
<name>A0ABP3D2H5_9GAMM</name>
<dbReference type="Pfam" id="PF18393">
    <property type="entry name" value="MotY_N"/>
    <property type="match status" value="1"/>
</dbReference>
<evidence type="ECO:0000256" key="1">
    <source>
        <dbReference type="ARBA" id="ARBA00004442"/>
    </source>
</evidence>
<dbReference type="SUPFAM" id="SSF103088">
    <property type="entry name" value="OmpA-like"/>
    <property type="match status" value="1"/>
</dbReference>
<dbReference type="InterPro" id="IPR006664">
    <property type="entry name" value="OMP_bac"/>
</dbReference>
<protein>
    <submittedName>
        <fullName evidence="7">OmpA family protein</fullName>
    </submittedName>
</protein>
<evidence type="ECO:0000259" key="6">
    <source>
        <dbReference type="PROSITE" id="PS51123"/>
    </source>
</evidence>
<evidence type="ECO:0000256" key="2">
    <source>
        <dbReference type="ARBA" id="ARBA00023136"/>
    </source>
</evidence>
<comment type="caution">
    <text evidence="7">The sequence shown here is derived from an EMBL/GenBank/DDBJ whole genome shotgun (WGS) entry which is preliminary data.</text>
</comment>
<dbReference type="PRINTS" id="PR01023">
    <property type="entry name" value="NAFLGMOTY"/>
</dbReference>
<keyword evidence="8" id="KW-1185">Reference proteome</keyword>